<organism evidence="1 2">
    <name type="scientific">Geobacillus thermodenitrificans</name>
    <dbReference type="NCBI Taxonomy" id="33940"/>
    <lineage>
        <taxon>Bacteria</taxon>
        <taxon>Bacillati</taxon>
        <taxon>Bacillota</taxon>
        <taxon>Bacilli</taxon>
        <taxon>Bacillales</taxon>
        <taxon>Anoxybacillaceae</taxon>
        <taxon>Geobacillus</taxon>
    </lineage>
</organism>
<keyword evidence="2" id="KW-1185">Reference proteome</keyword>
<proteinExistence type="predicted"/>
<evidence type="ECO:0008006" key="3">
    <source>
        <dbReference type="Google" id="ProtNLM"/>
    </source>
</evidence>
<sequence length="143" mass="16265">MSSKHLHHASKEMKKIRTWLEKLDLDDSTLEQIHSLLQERKGDVEQILKRMRGEGQEQRALLADERELLQKICDALHTGTSLIGDIRDELNDLIGETVEITVNFGLVTGTVRAVRIDYVVLEDALGRFVYLPFTNIQAVALLD</sequence>
<accession>A0ABY9QDV2</accession>
<evidence type="ECO:0000313" key="1">
    <source>
        <dbReference type="EMBL" id="WMV77075.1"/>
    </source>
</evidence>
<reference evidence="1 2" key="1">
    <citation type="submission" date="2023-08" db="EMBL/GenBank/DDBJ databases">
        <title>Complete genome sequence of Geobacillus thermodenitrificans K1041, a genetically tractable strain representative of the genus Geobacillus.</title>
        <authorList>
            <person name="Kani S."/>
            <person name="Suzuki H."/>
        </authorList>
    </citation>
    <scope>NUCLEOTIDE SEQUENCE [LARGE SCALE GENOMIC DNA]</scope>
    <source>
        <strain evidence="1 2">K1041</strain>
    </source>
</reference>
<evidence type="ECO:0000313" key="2">
    <source>
        <dbReference type="Proteomes" id="UP001297580"/>
    </source>
</evidence>
<dbReference type="EMBL" id="CP133461">
    <property type="protein sequence ID" value="WMV77075.1"/>
    <property type="molecule type" value="Genomic_DNA"/>
</dbReference>
<dbReference type="GeneID" id="87621624"/>
<dbReference type="RefSeq" id="WP_008878920.1">
    <property type="nucleotide sequence ID" value="NZ_CP017690.1"/>
</dbReference>
<protein>
    <recommendedName>
        <fullName evidence="3">DUF2642 domain-containing protein</fullName>
    </recommendedName>
</protein>
<dbReference type="Proteomes" id="UP001297580">
    <property type="component" value="Chromosome"/>
</dbReference>
<name>A0ABY9QDV2_GEOTD</name>
<gene>
    <name evidence="1" type="ORF">HSX42_04635</name>
</gene>